<dbReference type="OrthoDB" id="9809956at2"/>
<protein>
    <recommendedName>
        <fullName evidence="2">dUTP diphosphatase</fullName>
        <ecNumber evidence="2">3.6.1.23</ecNumber>
    </recommendedName>
</protein>
<dbReference type="InterPro" id="IPR036157">
    <property type="entry name" value="dUTPase-like_sf"/>
</dbReference>
<comment type="catalytic activity">
    <reaction evidence="5">
        <text>dUTP + H2O = dUMP + diphosphate + H(+)</text>
        <dbReference type="Rhea" id="RHEA:10248"/>
        <dbReference type="ChEBI" id="CHEBI:15377"/>
        <dbReference type="ChEBI" id="CHEBI:15378"/>
        <dbReference type="ChEBI" id="CHEBI:33019"/>
        <dbReference type="ChEBI" id="CHEBI:61555"/>
        <dbReference type="ChEBI" id="CHEBI:246422"/>
        <dbReference type="EC" id="3.6.1.23"/>
    </reaction>
</comment>
<dbReference type="Gene3D" id="2.70.40.10">
    <property type="match status" value="1"/>
</dbReference>
<organism evidence="7 8">
    <name type="scientific">Vibrio maritimus</name>
    <dbReference type="NCBI Taxonomy" id="990268"/>
    <lineage>
        <taxon>Bacteria</taxon>
        <taxon>Pseudomonadati</taxon>
        <taxon>Pseudomonadota</taxon>
        <taxon>Gammaproteobacteria</taxon>
        <taxon>Vibrionales</taxon>
        <taxon>Vibrionaceae</taxon>
        <taxon>Vibrio</taxon>
    </lineage>
</organism>
<dbReference type="GO" id="GO:0000287">
    <property type="term" value="F:magnesium ion binding"/>
    <property type="evidence" value="ECO:0007669"/>
    <property type="project" value="InterPro"/>
</dbReference>
<dbReference type="PANTHER" id="PTHR11241:SF0">
    <property type="entry name" value="DEOXYURIDINE 5'-TRIPHOSPHATE NUCLEOTIDOHYDROLASE"/>
    <property type="match status" value="1"/>
</dbReference>
<keyword evidence="3 7" id="KW-0378">Hydrolase</keyword>
<evidence type="ECO:0000256" key="2">
    <source>
        <dbReference type="ARBA" id="ARBA00012379"/>
    </source>
</evidence>
<comment type="similarity">
    <text evidence="1">Belongs to the dUTPase family.</text>
</comment>
<dbReference type="Pfam" id="PF00692">
    <property type="entry name" value="dUTPase"/>
    <property type="match status" value="1"/>
</dbReference>
<dbReference type="GO" id="GO:0004170">
    <property type="term" value="F:dUTP diphosphatase activity"/>
    <property type="evidence" value="ECO:0007669"/>
    <property type="project" value="UniProtKB-EC"/>
</dbReference>
<evidence type="ECO:0000313" key="8">
    <source>
        <dbReference type="Proteomes" id="UP000029228"/>
    </source>
</evidence>
<name>A0A090SGC1_9VIBR</name>
<evidence type="ECO:0000256" key="4">
    <source>
        <dbReference type="ARBA" id="ARBA00023080"/>
    </source>
</evidence>
<feature type="domain" description="dUTPase-like" evidence="6">
    <location>
        <begin position="9"/>
        <end position="135"/>
    </location>
</feature>
<dbReference type="InterPro" id="IPR008181">
    <property type="entry name" value="dUTPase"/>
</dbReference>
<dbReference type="NCBIfam" id="TIGR00576">
    <property type="entry name" value="dut"/>
    <property type="match status" value="1"/>
</dbReference>
<dbReference type="InterPro" id="IPR029054">
    <property type="entry name" value="dUTPase-like"/>
</dbReference>
<dbReference type="NCBIfam" id="NF001862">
    <property type="entry name" value="PRK00601.1"/>
    <property type="match status" value="1"/>
</dbReference>
<dbReference type="Proteomes" id="UP000029228">
    <property type="component" value="Unassembled WGS sequence"/>
</dbReference>
<dbReference type="SUPFAM" id="SSF51283">
    <property type="entry name" value="dUTPase-like"/>
    <property type="match status" value="1"/>
</dbReference>
<dbReference type="GO" id="GO:0046081">
    <property type="term" value="P:dUTP catabolic process"/>
    <property type="evidence" value="ECO:0007669"/>
    <property type="project" value="InterPro"/>
</dbReference>
<dbReference type="GO" id="GO:0006226">
    <property type="term" value="P:dUMP biosynthetic process"/>
    <property type="evidence" value="ECO:0007669"/>
    <property type="project" value="InterPro"/>
</dbReference>
<keyword evidence="8" id="KW-1185">Reference proteome</keyword>
<dbReference type="CDD" id="cd07557">
    <property type="entry name" value="trimeric_dUTPase"/>
    <property type="match status" value="1"/>
</dbReference>
<accession>A0A090SGC1</accession>
<reference evidence="7 8" key="1">
    <citation type="submission" date="2014-09" db="EMBL/GenBank/DDBJ databases">
        <title>Vibrio maritimus JCM 19235. (C45) whole genome shotgun sequence.</title>
        <authorList>
            <person name="Sawabe T."/>
            <person name="Meirelles P."/>
            <person name="Nakanishi M."/>
            <person name="Sayaka M."/>
            <person name="Hattori M."/>
            <person name="Ohkuma M."/>
        </authorList>
    </citation>
    <scope>NUCLEOTIDE SEQUENCE [LARGE SCALE GENOMIC DNA]</scope>
    <source>
        <strain evidence="8">JCM19235</strain>
    </source>
</reference>
<proteinExistence type="inferred from homology"/>
<comment type="caution">
    <text evidence="7">The sequence shown here is derived from an EMBL/GenBank/DDBJ whole genome shotgun (WGS) entry which is preliminary data.</text>
</comment>
<evidence type="ECO:0000256" key="3">
    <source>
        <dbReference type="ARBA" id="ARBA00022801"/>
    </source>
</evidence>
<dbReference type="EMBL" id="BBMR01000003">
    <property type="protein sequence ID" value="GAL18502.1"/>
    <property type="molecule type" value="Genomic_DNA"/>
</dbReference>
<evidence type="ECO:0000256" key="5">
    <source>
        <dbReference type="ARBA" id="ARBA00047686"/>
    </source>
</evidence>
<evidence type="ECO:0000313" key="7">
    <source>
        <dbReference type="EMBL" id="GAL18502.1"/>
    </source>
</evidence>
<dbReference type="InterPro" id="IPR033704">
    <property type="entry name" value="dUTPase_trimeric"/>
</dbReference>
<dbReference type="EC" id="3.6.1.23" evidence="2"/>
<dbReference type="PANTHER" id="PTHR11241">
    <property type="entry name" value="DEOXYURIDINE 5'-TRIPHOSPHATE NUCLEOTIDOHYDROLASE"/>
    <property type="match status" value="1"/>
</dbReference>
<gene>
    <name evidence="7" type="ORF">JCM19235_1925</name>
</gene>
<keyword evidence="4" id="KW-0546">Nucleotide metabolism</keyword>
<evidence type="ECO:0000256" key="1">
    <source>
        <dbReference type="ARBA" id="ARBA00006581"/>
    </source>
</evidence>
<dbReference type="STRING" id="990268.JCM19235_1925"/>
<dbReference type="AlphaFoldDB" id="A0A090SGC1"/>
<evidence type="ECO:0000259" key="6">
    <source>
        <dbReference type="Pfam" id="PF00692"/>
    </source>
</evidence>
<sequence>MKIKLGKNQPLPKYQTSGSAAFDLCATADTNLDSSVHMMDLEIACEIPQGYYGKLVVRSSMAKRGIMLAHGTGIIDSDYRGNIKAPIYSRAAGGSRIEKGERIVQLLICPVEQVQLEVVEELQETDRGAGGFGSTNGPQKTMRFNGSTYGLIPTNEWSCELCAFCGKEGSAGIDCMDYEQIICHGEFGVWQELDKKDPA</sequence>